<evidence type="ECO:0000313" key="2">
    <source>
        <dbReference type="Proteomes" id="UP000309997"/>
    </source>
</evidence>
<organism evidence="1 2">
    <name type="scientific">Populus alba</name>
    <name type="common">White poplar</name>
    <dbReference type="NCBI Taxonomy" id="43335"/>
    <lineage>
        <taxon>Eukaryota</taxon>
        <taxon>Viridiplantae</taxon>
        <taxon>Streptophyta</taxon>
        <taxon>Embryophyta</taxon>
        <taxon>Tracheophyta</taxon>
        <taxon>Spermatophyta</taxon>
        <taxon>Magnoliopsida</taxon>
        <taxon>eudicotyledons</taxon>
        <taxon>Gunneridae</taxon>
        <taxon>Pentapetalae</taxon>
        <taxon>rosids</taxon>
        <taxon>fabids</taxon>
        <taxon>Malpighiales</taxon>
        <taxon>Salicaceae</taxon>
        <taxon>Saliceae</taxon>
        <taxon>Populus</taxon>
    </lineage>
</organism>
<reference evidence="1 2" key="1">
    <citation type="journal article" date="2024" name="Plant Biotechnol. J.">
        <title>Genome and CRISPR/Cas9 system of a widespread forest tree (Populus alba) in the world.</title>
        <authorList>
            <person name="Liu Y.J."/>
            <person name="Jiang P.F."/>
            <person name="Han X.M."/>
            <person name="Li X.Y."/>
            <person name="Wang H.M."/>
            <person name="Wang Y.J."/>
            <person name="Wang X.X."/>
            <person name="Zeng Q.Y."/>
        </authorList>
    </citation>
    <scope>NUCLEOTIDE SEQUENCE [LARGE SCALE GENOMIC DNA]</scope>
    <source>
        <strain evidence="2">cv. PAL-ZL1</strain>
    </source>
</reference>
<sequence>MGSVCCFQKSFMEVINGLGSPREKDVNGFIEGSYIPFRPLIKWPSGTAGLYLYVMSWRVITIEHIDVRSSGTCML</sequence>
<accession>A0ACC4CET3</accession>
<protein>
    <submittedName>
        <fullName evidence="1">Uncharacterized protein</fullName>
    </submittedName>
</protein>
<dbReference type="EMBL" id="RCHU02000004">
    <property type="protein sequence ID" value="KAL3596432.1"/>
    <property type="molecule type" value="Genomic_DNA"/>
</dbReference>
<keyword evidence="2" id="KW-1185">Reference proteome</keyword>
<comment type="caution">
    <text evidence="1">The sequence shown here is derived from an EMBL/GenBank/DDBJ whole genome shotgun (WGS) entry which is preliminary data.</text>
</comment>
<name>A0ACC4CET3_POPAL</name>
<dbReference type="Proteomes" id="UP000309997">
    <property type="component" value="Unassembled WGS sequence"/>
</dbReference>
<evidence type="ECO:0000313" key="1">
    <source>
        <dbReference type="EMBL" id="KAL3596432.1"/>
    </source>
</evidence>
<gene>
    <name evidence="1" type="ORF">D5086_008069</name>
</gene>
<proteinExistence type="predicted"/>